<accession>A0A3A4R6T8</accession>
<feature type="domain" description="SGNH hydrolase-type esterase" evidence="3">
    <location>
        <begin position="623"/>
        <end position="745"/>
    </location>
</feature>
<dbReference type="GO" id="GO:0004622">
    <property type="term" value="F:phosphatidylcholine lysophospholipase activity"/>
    <property type="evidence" value="ECO:0007669"/>
    <property type="project" value="TreeGrafter"/>
</dbReference>
<proteinExistence type="predicted"/>
<evidence type="ECO:0000313" key="5">
    <source>
        <dbReference type="Proteomes" id="UP000266426"/>
    </source>
</evidence>
<dbReference type="Proteomes" id="UP000266426">
    <property type="component" value="Unassembled WGS sequence"/>
</dbReference>
<dbReference type="Pfam" id="PF13320">
    <property type="entry name" value="GH123_cat"/>
    <property type="match status" value="1"/>
</dbReference>
<gene>
    <name evidence="4" type="ORF">C4541_00240</name>
</gene>
<comment type="caution">
    <text evidence="4">The sequence shown here is derived from an EMBL/GenBank/DDBJ whole genome shotgun (WGS) entry which is preliminary data.</text>
</comment>
<evidence type="ECO:0000256" key="1">
    <source>
        <dbReference type="SAM" id="SignalP"/>
    </source>
</evidence>
<dbReference type="InterPro" id="IPR025150">
    <property type="entry name" value="GH123_cat"/>
</dbReference>
<evidence type="ECO:0000313" key="4">
    <source>
        <dbReference type="EMBL" id="RJP62154.1"/>
    </source>
</evidence>
<dbReference type="InterPro" id="IPR036514">
    <property type="entry name" value="SGNH_hydro_sf"/>
</dbReference>
<evidence type="ECO:0000259" key="2">
    <source>
        <dbReference type="Pfam" id="PF13320"/>
    </source>
</evidence>
<dbReference type="Gene3D" id="3.40.50.1110">
    <property type="entry name" value="SGNH hydrolase"/>
    <property type="match status" value="1"/>
</dbReference>
<name>A0A3A4R6T8_9BACT</name>
<evidence type="ECO:0000259" key="3">
    <source>
        <dbReference type="Pfam" id="PF13472"/>
    </source>
</evidence>
<dbReference type="Pfam" id="PF13472">
    <property type="entry name" value="Lipase_GDSL_2"/>
    <property type="match status" value="1"/>
</dbReference>
<dbReference type="InterPro" id="IPR051532">
    <property type="entry name" value="Ester_Hydrolysis_Enzymes"/>
</dbReference>
<dbReference type="EMBL" id="QZJZ01000004">
    <property type="protein sequence ID" value="RJP62154.1"/>
    <property type="molecule type" value="Genomic_DNA"/>
</dbReference>
<feature type="domain" description="Glycoside hydrolase 123 catalytic" evidence="2">
    <location>
        <begin position="1302"/>
        <end position="1506"/>
    </location>
</feature>
<feature type="chain" id="PRO_5017209174" evidence="1">
    <location>
        <begin position="19"/>
        <end position="1570"/>
    </location>
</feature>
<feature type="signal peptide" evidence="1">
    <location>
        <begin position="1"/>
        <end position="18"/>
    </location>
</feature>
<protein>
    <submittedName>
        <fullName evidence="4">DUF4091 domain-containing protein</fullName>
    </submittedName>
</protein>
<keyword evidence="1" id="KW-0732">Signal</keyword>
<reference evidence="4 5" key="1">
    <citation type="journal article" date="2017" name="ISME J.">
        <title>Energy and carbon metabolisms in a deep terrestrial subsurface fluid microbial community.</title>
        <authorList>
            <person name="Momper L."/>
            <person name="Jungbluth S.P."/>
            <person name="Lee M.D."/>
            <person name="Amend J.P."/>
        </authorList>
    </citation>
    <scope>NUCLEOTIDE SEQUENCE [LARGE SCALE GENOMIC DNA]</scope>
    <source>
        <strain evidence="4">SURF_26</strain>
    </source>
</reference>
<dbReference type="PANTHER" id="PTHR30383:SF5">
    <property type="entry name" value="SGNH HYDROLASE-TYPE ESTERASE DOMAIN-CONTAINING PROTEIN"/>
    <property type="match status" value="1"/>
</dbReference>
<dbReference type="PANTHER" id="PTHR30383">
    <property type="entry name" value="THIOESTERASE 1/PROTEASE 1/LYSOPHOSPHOLIPASE L1"/>
    <property type="match status" value="1"/>
</dbReference>
<organism evidence="4 5">
    <name type="scientific">Candidatus Auribacter fodinae</name>
    <dbReference type="NCBI Taxonomy" id="2093366"/>
    <lineage>
        <taxon>Bacteria</taxon>
        <taxon>Pseudomonadati</taxon>
        <taxon>Candidatus Auribacterota</taxon>
        <taxon>Candidatus Auribacteria</taxon>
        <taxon>Candidatus Auribacterales</taxon>
        <taxon>Candidatus Auribacteraceae</taxon>
        <taxon>Candidatus Auribacter</taxon>
    </lineage>
</organism>
<dbReference type="Gene3D" id="2.60.120.260">
    <property type="entry name" value="Galactose-binding domain-like"/>
    <property type="match status" value="1"/>
</dbReference>
<sequence>MKKYCVITLLCLSFFHFAIHVPTGFSAAGDDAGEQDGNVLFSDDFETDSVKDWNGKAVKKAPGGREGTVLKALKEKDNQWFGVKASFEPGRQVLTVDKTSSISITYYLEKPADIYISFFNQTKDDNYHLWIRNPSVKEWSTVTRQFQYLIDNSFKNVPLDNGDILTNIRVFAGQPDSDAGLYIDDVIIRTNPVQQTAGAGAQEPVLNEDFENPELSNWIGSRVSSLPGGRTGSAIKAEPFVDNWFGNRITYQPDEALLRVAGTPTLTFTFYINTKADIYVMCKNASKNDNFHFWIKNPTVGQWVTVHKSLLHLTDNGYKGIRISQGDIFTNLQFMAGGSGQKLDLYVDNVMIDFAASASSIPDSSAMKPDSKLAKTAARSLTGEPLFSEDFEDKRLSDWLGARTKSLPGGREGIGLKALPEKDNKWFGVKASYEPNKKILEIEEPLIFSFSYYINEPMDIYVSFFNQTKDDNFHFWVKNHPVGTWGQAEKNLLYLTDNNFKGVNVDLGDVITNIRVFAGKSGESVDLWIDDVSIAPKQLTATPAGSPVTDPQWAQYYAIDDNIIDNIRSRYQMKNKRQSIMNLGDSISESMAFMWLMRFEQEGLLIAEGYEYIPKNISTRQRMSSEWGKQQVIWALSSARPETVTILFGTNDILFSSVTPEAYYDNMSGIVDACLKNGSVPILLTVPPLRAASAEKMKSYNDQLFRIFNEKEVPLVDIYKLFIDQGDWVNLLSDGIHPSNAGYALMDKVLFEAYKVLEYYCMPREWNDPLKNDLSLLKEKKTDKADTAVAEQDAGSKAVEEKEIPLVEEKEIPLLSVQDGADIVYMEDFESITIGFSGRKQRLDEGESTYGLELLPKRGELAARLGVNLTVKADMYIGVSCYADKCYRFRVQLYNKTKEDNFWAGRRKLPQKQWTRYYFSVNRDFFDNENKLKLMNEDDLITALQIYGDVSDPDAKLLVDDIVVFYASDRSFQNTLAYDAEKVIASIQSTDTTAVQHIPEHTALLEMVNSIKASLSVSLDRKSIIALQKDVLKLKKVWEKVSFAARMKSVFSQPNPVIGVGVSSAMKRISPSHPEYLFDGDVVNSIDIASARHEYELVQLYLVPIADEIRDVSISCSELKQQDGTSVIDADNFEWFIPEYVETKRSWPVSKYILGIKPDPLIPGTPFVLNEPRAVWVRLYVPESAQAGAYTGTLSVMSGSDNMAQLSVSVRVWDFALPREGKLHTPTTLDFSQLQDFYTAPVTDEVREKWYTFCLQHRIDPTSLYHQGVSPALKFLPACDKLGLRTIVLGGNHYRSDIGNKDEVKELYSAVSEMGLIGKAMIYITDEPGTSPESYTAIKDKAEWVRINCPGLKTFGGVEPRENLEGLIDVWDPQLDQYNQPAAVARQQKGEKVMWYVAAAPAYPYPNVHIDNDLIESRIVLLMTWKYRLDGFEYYYINIWGDNRYGKNGKRWPDIPWNTYTFVSGSNKYNGDGQLIYPGANMEPYSSVRLEVIRDGIEDYEMLNMLNEYAEQARIEPEAQSLAARAEDILAVPDGIITDRIHYTRDPEKVELFRREAGDLLEQLKHILNK</sequence>
<dbReference type="InterPro" id="IPR013830">
    <property type="entry name" value="SGNH_hydro"/>
</dbReference>
<dbReference type="SUPFAM" id="SSF52266">
    <property type="entry name" value="SGNH hydrolase"/>
    <property type="match status" value="1"/>
</dbReference>